<sequence>MGNIPSHPPSSAAAADYNVDTDCSYLVDNLITIVEILELKDAEHDQIKLRKEILEEILSEKEAELGETHFENAMAKETIKHQKLTISERAVQINRLNRSVADLRTTLEDLKLQKTSQKKIYENAIHEKKVDHDRYVQRSEATIRQLQNQNAKLEKENSKLIDPDRMCFVNHVAPHGKVDYFHLNGKILLVKKLVIDGEKLVADGIDISLDSSEFQIHVSRELAIKHT</sequence>
<evidence type="ECO:0000313" key="1">
    <source>
        <dbReference type="Proteomes" id="UP000887579"/>
    </source>
</evidence>
<accession>A0AC34G467</accession>
<proteinExistence type="predicted"/>
<name>A0AC34G467_9BILA</name>
<protein>
    <submittedName>
        <fullName evidence="2">Uncharacterized protein</fullName>
    </submittedName>
</protein>
<organism evidence="1 2">
    <name type="scientific">Panagrolaimus sp. ES5</name>
    <dbReference type="NCBI Taxonomy" id="591445"/>
    <lineage>
        <taxon>Eukaryota</taxon>
        <taxon>Metazoa</taxon>
        <taxon>Ecdysozoa</taxon>
        <taxon>Nematoda</taxon>
        <taxon>Chromadorea</taxon>
        <taxon>Rhabditida</taxon>
        <taxon>Tylenchina</taxon>
        <taxon>Panagrolaimomorpha</taxon>
        <taxon>Panagrolaimoidea</taxon>
        <taxon>Panagrolaimidae</taxon>
        <taxon>Panagrolaimus</taxon>
    </lineage>
</organism>
<reference evidence="2" key="1">
    <citation type="submission" date="2022-11" db="UniProtKB">
        <authorList>
            <consortium name="WormBaseParasite"/>
        </authorList>
    </citation>
    <scope>IDENTIFICATION</scope>
</reference>
<evidence type="ECO:0000313" key="2">
    <source>
        <dbReference type="WBParaSite" id="ES5_v2.g24443.t1"/>
    </source>
</evidence>
<dbReference type="Proteomes" id="UP000887579">
    <property type="component" value="Unplaced"/>
</dbReference>
<dbReference type="WBParaSite" id="ES5_v2.g24443.t1">
    <property type="protein sequence ID" value="ES5_v2.g24443.t1"/>
    <property type="gene ID" value="ES5_v2.g24443"/>
</dbReference>